<dbReference type="SUPFAM" id="SSF52172">
    <property type="entry name" value="CheY-like"/>
    <property type="match status" value="1"/>
</dbReference>
<dbReference type="SMART" id="SM00448">
    <property type="entry name" value="REC"/>
    <property type="match status" value="1"/>
</dbReference>
<dbReference type="Proteomes" id="UP000231701">
    <property type="component" value="Chromosome"/>
</dbReference>
<name>A0A2K8KXS2_MARES</name>
<sequence>MKKDKFFRGSQPGEQRFFPIKSSISNECLDVLVVEDDPDVSSLIQMAIHAWGLPLDVEFVQDGYSAIRSVMKHKPDVMILDLRLPKLDGYSIMQGLVKQGNEITFIVVTGLSESDVYAIGDLPQNAYLMQKPIDLKRFRKILEKLIDEMMFSRLIQQ</sequence>
<dbReference type="Pfam" id="PF00072">
    <property type="entry name" value="Response_reg"/>
    <property type="match status" value="1"/>
</dbReference>
<proteinExistence type="predicted"/>
<protein>
    <submittedName>
        <fullName evidence="4">Two-component system, LytT family, response regulator LytT</fullName>
    </submittedName>
</protein>
<dbReference type="InterPro" id="IPR050595">
    <property type="entry name" value="Bact_response_regulator"/>
</dbReference>
<dbReference type="PANTHER" id="PTHR44591:SF3">
    <property type="entry name" value="RESPONSE REGULATORY DOMAIN-CONTAINING PROTEIN"/>
    <property type="match status" value="1"/>
</dbReference>
<dbReference type="EMBL" id="CP018799">
    <property type="protein sequence ID" value="ATX79522.1"/>
    <property type="molecule type" value="Genomic_DNA"/>
</dbReference>
<reference evidence="4 5" key="1">
    <citation type="submission" date="2016-12" db="EMBL/GenBank/DDBJ databases">
        <title>Isolation and genomic insights into novel planktonic Zetaproteobacteria from stratified waters of the Chesapeake Bay.</title>
        <authorList>
            <person name="McAllister S.M."/>
            <person name="Kato S."/>
            <person name="Chan C.S."/>
            <person name="Chiu B.K."/>
            <person name="Field E.K."/>
        </authorList>
    </citation>
    <scope>NUCLEOTIDE SEQUENCE [LARGE SCALE GENOMIC DNA]</scope>
    <source>
        <strain evidence="4 5">CP-5</strain>
    </source>
</reference>
<dbReference type="GO" id="GO:0000160">
    <property type="term" value="P:phosphorelay signal transduction system"/>
    <property type="evidence" value="ECO:0007669"/>
    <property type="project" value="InterPro"/>
</dbReference>
<accession>A0A2K8KXS2</accession>
<keyword evidence="1 2" id="KW-0597">Phosphoprotein</keyword>
<dbReference type="OrthoDB" id="5298756at2"/>
<dbReference type="Gene3D" id="3.40.50.2300">
    <property type="match status" value="1"/>
</dbReference>
<dbReference type="RefSeq" id="WP_100277405.1">
    <property type="nucleotide sequence ID" value="NZ_CP018799.1"/>
</dbReference>
<dbReference type="AlphaFoldDB" id="A0A2K8KXS2"/>
<feature type="domain" description="Response regulatory" evidence="3">
    <location>
        <begin position="30"/>
        <end position="146"/>
    </location>
</feature>
<feature type="modified residue" description="4-aspartylphosphate" evidence="2">
    <location>
        <position position="81"/>
    </location>
</feature>
<evidence type="ECO:0000256" key="1">
    <source>
        <dbReference type="ARBA" id="ARBA00022553"/>
    </source>
</evidence>
<keyword evidence="5" id="KW-1185">Reference proteome</keyword>
<evidence type="ECO:0000259" key="3">
    <source>
        <dbReference type="PROSITE" id="PS50110"/>
    </source>
</evidence>
<evidence type="ECO:0000313" key="4">
    <source>
        <dbReference type="EMBL" id="ATX79522.1"/>
    </source>
</evidence>
<evidence type="ECO:0000313" key="5">
    <source>
        <dbReference type="Proteomes" id="UP000231701"/>
    </source>
</evidence>
<gene>
    <name evidence="4" type="ORF">Ga0123461_1103</name>
</gene>
<dbReference type="InterPro" id="IPR011006">
    <property type="entry name" value="CheY-like_superfamily"/>
</dbReference>
<dbReference type="PROSITE" id="PS50110">
    <property type="entry name" value="RESPONSE_REGULATORY"/>
    <property type="match status" value="1"/>
</dbReference>
<dbReference type="KEGG" id="maes:Ga0123461_1103"/>
<dbReference type="PANTHER" id="PTHR44591">
    <property type="entry name" value="STRESS RESPONSE REGULATOR PROTEIN 1"/>
    <property type="match status" value="1"/>
</dbReference>
<organism evidence="4 5">
    <name type="scientific">Mariprofundus aestuarium</name>
    <dbReference type="NCBI Taxonomy" id="1921086"/>
    <lineage>
        <taxon>Bacteria</taxon>
        <taxon>Pseudomonadati</taxon>
        <taxon>Pseudomonadota</taxon>
        <taxon>Candidatius Mariprofundia</taxon>
        <taxon>Mariprofundales</taxon>
        <taxon>Mariprofundaceae</taxon>
        <taxon>Mariprofundus</taxon>
    </lineage>
</organism>
<dbReference type="InterPro" id="IPR001789">
    <property type="entry name" value="Sig_transdc_resp-reg_receiver"/>
</dbReference>
<evidence type="ECO:0000256" key="2">
    <source>
        <dbReference type="PROSITE-ProRule" id="PRU00169"/>
    </source>
</evidence>